<keyword evidence="5" id="KW-0233">DNA recombination</keyword>
<gene>
    <name evidence="6" type="primary">rdgC_2</name>
    <name evidence="6" type="ORF">TUM19329_36680</name>
</gene>
<name>A0A6F8TB15_9GAMM</name>
<evidence type="ECO:0000256" key="5">
    <source>
        <dbReference type="ARBA" id="ARBA00023172"/>
    </source>
</evidence>
<protein>
    <recommendedName>
        <fullName evidence="3">Recombination-associated protein RdgC</fullName>
    </recommendedName>
</protein>
<comment type="similarity">
    <text evidence="2">Belongs to the RdgC family.</text>
</comment>
<comment type="subcellular location">
    <subcellularLocation>
        <location evidence="1">Cytoplasm</location>
        <location evidence="1">Nucleoid</location>
    </subcellularLocation>
</comment>
<dbReference type="KEGG" id="lant:TUM19329_36680"/>
<geneLocation type="plasmid" evidence="6 7">
    <name>pTUM19329-1</name>
</geneLocation>
<dbReference type="GO" id="GO:0006310">
    <property type="term" value="P:DNA recombination"/>
    <property type="evidence" value="ECO:0007669"/>
    <property type="project" value="UniProtKB-KW"/>
</dbReference>
<proteinExistence type="inferred from homology"/>
<dbReference type="AlphaFoldDB" id="A0A6F8TB15"/>
<keyword evidence="6" id="KW-0614">Plasmid</keyword>
<evidence type="ECO:0000313" key="7">
    <source>
        <dbReference type="Proteomes" id="UP000502894"/>
    </source>
</evidence>
<accession>A0A6F8TB15</accession>
<dbReference type="InterPro" id="IPR007476">
    <property type="entry name" value="RdgC"/>
</dbReference>
<organism evidence="6 7">
    <name type="scientific">Legionella antarctica</name>
    <dbReference type="NCBI Taxonomy" id="2708020"/>
    <lineage>
        <taxon>Bacteria</taxon>
        <taxon>Pseudomonadati</taxon>
        <taxon>Pseudomonadota</taxon>
        <taxon>Gammaproteobacteria</taxon>
        <taxon>Legionellales</taxon>
        <taxon>Legionellaceae</taxon>
        <taxon>Legionella</taxon>
    </lineage>
</organism>
<dbReference type="RefSeq" id="WP_173238678.1">
    <property type="nucleotide sequence ID" value="NZ_AP022840.1"/>
</dbReference>
<evidence type="ECO:0000313" key="6">
    <source>
        <dbReference type="EMBL" id="BCA97307.1"/>
    </source>
</evidence>
<keyword evidence="7" id="KW-1185">Reference proteome</keyword>
<evidence type="ECO:0000256" key="2">
    <source>
        <dbReference type="ARBA" id="ARBA00008657"/>
    </source>
</evidence>
<sequence>MWFNNLVVYQFNTPFEKNTDGLEQALEEFRLKPCPPHARQSQGFAAPLDEEKGRVYSLYGCHLLVAAKEVRLLPSSIIQAVLEEKNNAFELNHNRPMRRAETLQLKEEIEFDLLPKAFSVQKKDWFYIDTNKQWLVINSANPNKASEVVTLLTKALGSLDTSPLMPDSDLSPLFANWLIEPTSLPEGLVLAKSCVLVTSGEDKSQYTCKDMEQNREELITLLSQGYLVSSIELVWQERIQFMLTGNFLLKRLKSLDYLEDTIRDNNKLDNEQEQFDANFSLLAGELRDLLTFLIGSCHKKNTASVFGAESPIHNAPSNTALTSIV</sequence>
<dbReference type="GO" id="GO:0003690">
    <property type="term" value="F:double-stranded DNA binding"/>
    <property type="evidence" value="ECO:0007669"/>
    <property type="project" value="TreeGrafter"/>
</dbReference>
<dbReference type="Proteomes" id="UP000502894">
    <property type="component" value="Plasmid pTUM19329-1"/>
</dbReference>
<reference evidence="6" key="1">
    <citation type="journal article" date="2020" name="Microbiol. Resour. Announc.">
        <title>Complete Genome Sequence of Novel Psychrotolerant Legionella Strain TUM19329, Isolated from Antarctic Lake Sediment.</title>
        <authorList>
            <person name="Shimada S."/>
            <person name="Nakai R."/>
            <person name="Aoki K."/>
            <person name="Shimoeda N."/>
            <person name="Ohno G."/>
            <person name="Miyazaki Y."/>
            <person name="Kudoh S."/>
            <person name="Imura S."/>
            <person name="Watanabe K."/>
            <person name="Ishii Y."/>
            <person name="Tateda K."/>
        </authorList>
    </citation>
    <scope>NUCLEOTIDE SEQUENCE [LARGE SCALE GENOMIC DNA]</scope>
    <source>
        <strain evidence="6">TUM19329</strain>
        <plasmid evidence="6">pTUM19329-1</plasmid>
    </source>
</reference>
<evidence type="ECO:0000256" key="4">
    <source>
        <dbReference type="ARBA" id="ARBA00022490"/>
    </source>
</evidence>
<evidence type="ECO:0000256" key="1">
    <source>
        <dbReference type="ARBA" id="ARBA00004453"/>
    </source>
</evidence>
<evidence type="ECO:0000256" key="3">
    <source>
        <dbReference type="ARBA" id="ARBA00022296"/>
    </source>
</evidence>
<dbReference type="GO" id="GO:0000018">
    <property type="term" value="P:regulation of DNA recombination"/>
    <property type="evidence" value="ECO:0007669"/>
    <property type="project" value="TreeGrafter"/>
</dbReference>
<dbReference type="Pfam" id="PF04381">
    <property type="entry name" value="RdgC"/>
    <property type="match status" value="1"/>
</dbReference>
<dbReference type="EMBL" id="AP022840">
    <property type="protein sequence ID" value="BCA97307.1"/>
    <property type="molecule type" value="Genomic_DNA"/>
</dbReference>
<dbReference type="GO" id="GO:0043590">
    <property type="term" value="C:bacterial nucleoid"/>
    <property type="evidence" value="ECO:0007669"/>
    <property type="project" value="TreeGrafter"/>
</dbReference>
<dbReference type="PANTHER" id="PTHR38103">
    <property type="entry name" value="RECOMBINATION-ASSOCIATED PROTEIN RDGC"/>
    <property type="match status" value="1"/>
</dbReference>
<keyword evidence="4" id="KW-0963">Cytoplasm</keyword>
<dbReference type="NCBIfam" id="NF001464">
    <property type="entry name" value="PRK00321.1-5"/>
    <property type="match status" value="1"/>
</dbReference>
<dbReference type="PANTHER" id="PTHR38103:SF1">
    <property type="entry name" value="RECOMBINATION-ASSOCIATED PROTEIN RDGC"/>
    <property type="match status" value="1"/>
</dbReference>